<dbReference type="InterPro" id="IPR008930">
    <property type="entry name" value="Terpenoid_cyclase/PrenylTrfase"/>
</dbReference>
<dbReference type="Pfam" id="PF01397">
    <property type="entry name" value="Terpene_synth"/>
    <property type="match status" value="1"/>
</dbReference>
<evidence type="ECO:0000256" key="4">
    <source>
        <dbReference type="ARBA" id="ARBA00022723"/>
    </source>
</evidence>
<reference evidence="14 15" key="1">
    <citation type="submission" date="2024-12" db="EMBL/GenBank/DDBJ databases">
        <title>The unique morphological basis and parallel evolutionary history of personate flowers in Penstemon.</title>
        <authorList>
            <person name="Depatie T.H."/>
            <person name="Wessinger C.A."/>
        </authorList>
    </citation>
    <scope>NUCLEOTIDE SEQUENCE [LARGE SCALE GENOMIC DNA]</scope>
    <source>
        <strain evidence="14">WTNN_2</strain>
        <tissue evidence="14">Leaf</tissue>
    </source>
</reference>
<evidence type="ECO:0000256" key="10">
    <source>
        <dbReference type="ARBA" id="ARBA00060847"/>
    </source>
</evidence>
<evidence type="ECO:0000256" key="7">
    <source>
        <dbReference type="ARBA" id="ARBA00023211"/>
    </source>
</evidence>
<sequence length="644" mass="75223">MGLEFIGSNDWALGEYDQVSPIGFDIIPTMINYARELDLALPFKADSIDFMLRNRELQIRRRNQNVDYVAEGIGESFDWKKALSTQQRSNGSLFNSPATTAAALIHIHNDKCIDYLHSVLKIFKTWVPSIYPMDIYTRLRMVDTLESLGVDHYFRYELNSILEETYRLWKEEDEEIFGDIACCALAFRLLRIKGYEVSPDELGEYVVDEEKFFETESMQMNGVNTVLELYRASQFRFPEEEEGTALDKINIWTSTFLKQHLLENTISLDKKLQKQVEYDLNNFHGKLDRVGHMQALALYDIHRYEILKSVYKCPMIYNEDILHLSRKNFHICQVQHQKELEELKRWYEDCRLDQLNLGRDVFVISHFMACAILPDIHLSNARESFSKTIVISTYMDDFVDHYGSEEESLKIIELIKEWNDDEELETTYGCSKEVEILYTALHRTVNDLAAKAYIHQGRCVKQALIDLWVEILTYFVREIVSSSSDEPTMDEYLSFARISIGCKLNILTIIHFVGVKFSADIFTSPECNSLCLHVGMVGRLLNDIQTYEKEQEEKTLNSISLQVAHGNISEDDAISNLKQMIDYNRKKLLQLVFKTQGSIVPRECKDVFWEMCKMTYYLYNRSDEFTSPKQMKEDIESLIYRPLM</sequence>
<evidence type="ECO:0000256" key="3">
    <source>
        <dbReference type="ARBA" id="ARBA00004721"/>
    </source>
</evidence>
<dbReference type="AlphaFoldDB" id="A0ABD3T2M7"/>
<protein>
    <recommendedName>
        <fullName evidence="11">tricyclene synthase</fullName>
        <ecNumber evidence="11">4.2.3.105</ecNumber>
    </recommendedName>
</protein>
<evidence type="ECO:0000256" key="9">
    <source>
        <dbReference type="ARBA" id="ARBA00052932"/>
    </source>
</evidence>
<dbReference type="Pfam" id="PF03936">
    <property type="entry name" value="Terpene_synth_C"/>
    <property type="match status" value="1"/>
</dbReference>
<dbReference type="SUPFAM" id="SSF48576">
    <property type="entry name" value="Terpenoid synthases"/>
    <property type="match status" value="1"/>
</dbReference>
<evidence type="ECO:0000313" key="14">
    <source>
        <dbReference type="EMBL" id="KAL3831171.1"/>
    </source>
</evidence>
<evidence type="ECO:0000256" key="8">
    <source>
        <dbReference type="ARBA" id="ARBA00023239"/>
    </source>
</evidence>
<keyword evidence="4" id="KW-0479">Metal-binding</keyword>
<dbReference type="EC" id="4.2.3.105" evidence="11"/>
<evidence type="ECO:0000313" key="15">
    <source>
        <dbReference type="Proteomes" id="UP001634393"/>
    </source>
</evidence>
<dbReference type="Gene3D" id="1.50.10.130">
    <property type="entry name" value="Terpene synthase, N-terminal domain"/>
    <property type="match status" value="1"/>
</dbReference>
<evidence type="ECO:0000256" key="2">
    <source>
        <dbReference type="ARBA" id="ARBA00004470"/>
    </source>
</evidence>
<feature type="domain" description="Terpene synthase metal-binding" evidence="13">
    <location>
        <begin position="349"/>
        <end position="587"/>
    </location>
</feature>
<comment type="cofactor">
    <cofactor evidence="1">
        <name>Mg(2+)</name>
        <dbReference type="ChEBI" id="CHEBI:18420"/>
    </cofactor>
</comment>
<dbReference type="Gene3D" id="1.10.600.10">
    <property type="entry name" value="Farnesyl Diphosphate Synthase"/>
    <property type="match status" value="1"/>
</dbReference>
<name>A0ABD3T2M7_9LAMI</name>
<dbReference type="InterPro" id="IPR008949">
    <property type="entry name" value="Isoprenoid_synthase_dom_sf"/>
</dbReference>
<dbReference type="FunFam" id="1.50.10.130:FF:000002">
    <property type="entry name" value="Ent-copalyl diphosphate synthase, chloroplastic"/>
    <property type="match status" value="1"/>
</dbReference>
<evidence type="ECO:0000256" key="5">
    <source>
        <dbReference type="ARBA" id="ARBA00022842"/>
    </source>
</evidence>
<comment type="similarity">
    <text evidence="10">Belongs to the terpene synthase family. Tpsg subfamily.</text>
</comment>
<organism evidence="14 15">
    <name type="scientific">Penstemon smallii</name>
    <dbReference type="NCBI Taxonomy" id="265156"/>
    <lineage>
        <taxon>Eukaryota</taxon>
        <taxon>Viridiplantae</taxon>
        <taxon>Streptophyta</taxon>
        <taxon>Embryophyta</taxon>
        <taxon>Tracheophyta</taxon>
        <taxon>Spermatophyta</taxon>
        <taxon>Magnoliopsida</taxon>
        <taxon>eudicotyledons</taxon>
        <taxon>Gunneridae</taxon>
        <taxon>Pentapetalae</taxon>
        <taxon>asterids</taxon>
        <taxon>lamiids</taxon>
        <taxon>Lamiales</taxon>
        <taxon>Plantaginaceae</taxon>
        <taxon>Cheloneae</taxon>
        <taxon>Penstemon</taxon>
    </lineage>
</organism>
<dbReference type="SUPFAM" id="SSF48239">
    <property type="entry name" value="Terpenoid cyclases/Protein prenyltransferases"/>
    <property type="match status" value="1"/>
</dbReference>
<comment type="caution">
    <text evidence="14">The sequence shown here is derived from an EMBL/GenBank/DDBJ whole genome shotgun (WGS) entry which is preliminary data.</text>
</comment>
<keyword evidence="8" id="KW-0456">Lyase</keyword>
<feature type="domain" description="Terpene synthase N-terminal" evidence="12">
    <location>
        <begin position="79"/>
        <end position="280"/>
    </location>
</feature>
<dbReference type="PANTHER" id="PTHR31739">
    <property type="entry name" value="ENT-COPALYL DIPHOSPHATE SYNTHASE, CHLOROPLASTIC"/>
    <property type="match status" value="1"/>
</dbReference>
<comment type="catalytic activity">
    <reaction evidence="9">
        <text>(2E)-geranyl diphosphate = tricyclene + diphosphate</text>
        <dbReference type="Rhea" id="RHEA:32687"/>
        <dbReference type="ChEBI" id="CHEBI:33019"/>
        <dbReference type="ChEBI" id="CHEBI:58057"/>
        <dbReference type="ChEBI" id="CHEBI:64266"/>
        <dbReference type="EC" id="4.2.3.105"/>
    </reaction>
</comment>
<dbReference type="GO" id="GO:0046872">
    <property type="term" value="F:metal ion binding"/>
    <property type="evidence" value="ECO:0007669"/>
    <property type="project" value="UniProtKB-KW"/>
</dbReference>
<dbReference type="Proteomes" id="UP001634393">
    <property type="component" value="Unassembled WGS sequence"/>
</dbReference>
<gene>
    <name evidence="14" type="ORF">ACJIZ3_019973</name>
</gene>
<accession>A0ABD3T2M7</accession>
<comment type="pathway">
    <text evidence="3">Secondary metabolite biosynthesis; terpenoid biosynthesis.</text>
</comment>
<dbReference type="Gene3D" id="1.50.10.160">
    <property type="match status" value="1"/>
</dbReference>
<evidence type="ECO:0000256" key="6">
    <source>
        <dbReference type="ARBA" id="ARBA00023180"/>
    </source>
</evidence>
<keyword evidence="6" id="KW-0325">Glycoprotein</keyword>
<dbReference type="InterPro" id="IPR036965">
    <property type="entry name" value="Terpene_synth_N_sf"/>
</dbReference>
<dbReference type="PANTHER" id="PTHR31739:SF33">
    <property type="entry name" value="CIS-ABIENOL SYNTHASE, CHLOROPLASTIC"/>
    <property type="match status" value="1"/>
</dbReference>
<evidence type="ECO:0000259" key="12">
    <source>
        <dbReference type="Pfam" id="PF01397"/>
    </source>
</evidence>
<dbReference type="GO" id="GO:0009570">
    <property type="term" value="C:chloroplast stroma"/>
    <property type="evidence" value="ECO:0007669"/>
    <property type="project" value="UniProtKB-SubCell"/>
</dbReference>
<dbReference type="GO" id="GO:0102701">
    <property type="term" value="F:tricyclene synthase activity"/>
    <property type="evidence" value="ECO:0007669"/>
    <property type="project" value="UniProtKB-EC"/>
</dbReference>
<dbReference type="InterPro" id="IPR050148">
    <property type="entry name" value="Terpene_synthase-like"/>
</dbReference>
<proteinExistence type="inferred from homology"/>
<evidence type="ECO:0000256" key="1">
    <source>
        <dbReference type="ARBA" id="ARBA00001946"/>
    </source>
</evidence>
<keyword evidence="7" id="KW-0464">Manganese</keyword>
<evidence type="ECO:0000259" key="13">
    <source>
        <dbReference type="Pfam" id="PF03936"/>
    </source>
</evidence>
<dbReference type="FunFam" id="1.10.600.10:FF:000005">
    <property type="entry name" value="Ent-kaur-16-ene synthase, chloroplastic"/>
    <property type="match status" value="1"/>
</dbReference>
<dbReference type="InterPro" id="IPR001906">
    <property type="entry name" value="Terpene_synth_N"/>
</dbReference>
<comment type="subcellular location">
    <subcellularLocation>
        <location evidence="2">Plastid</location>
        <location evidence="2">Chloroplast stroma</location>
    </subcellularLocation>
</comment>
<evidence type="ECO:0000256" key="11">
    <source>
        <dbReference type="ARBA" id="ARBA00067061"/>
    </source>
</evidence>
<keyword evidence="15" id="KW-1185">Reference proteome</keyword>
<dbReference type="EMBL" id="JBJXBP010000005">
    <property type="protein sequence ID" value="KAL3831171.1"/>
    <property type="molecule type" value="Genomic_DNA"/>
</dbReference>
<keyword evidence="5" id="KW-0460">Magnesium</keyword>
<dbReference type="InterPro" id="IPR005630">
    <property type="entry name" value="Terpene_synthase_metal-bd"/>
</dbReference>